<dbReference type="InterPro" id="IPR044228">
    <property type="entry name" value="FAP1"/>
</dbReference>
<dbReference type="InterPro" id="IPR016087">
    <property type="entry name" value="Chalcone_isomerase"/>
</dbReference>
<evidence type="ECO:0000256" key="1">
    <source>
        <dbReference type="ARBA" id="ARBA00007166"/>
    </source>
</evidence>
<evidence type="ECO:0000256" key="2">
    <source>
        <dbReference type="ARBA" id="ARBA00024426"/>
    </source>
</evidence>
<organism evidence="4 5">
    <name type="scientific">Dioscorea cayennensis subsp. rotundata</name>
    <name type="common">White Guinea yam</name>
    <name type="synonym">Dioscorea rotundata</name>
    <dbReference type="NCBI Taxonomy" id="55577"/>
    <lineage>
        <taxon>Eukaryota</taxon>
        <taxon>Viridiplantae</taxon>
        <taxon>Streptophyta</taxon>
        <taxon>Embryophyta</taxon>
        <taxon>Tracheophyta</taxon>
        <taxon>Spermatophyta</taxon>
        <taxon>Magnoliopsida</taxon>
        <taxon>Liliopsida</taxon>
        <taxon>Dioscoreales</taxon>
        <taxon>Dioscoreaceae</taxon>
        <taxon>Dioscorea</taxon>
    </lineage>
</organism>
<comment type="similarity">
    <text evidence="1">Belongs to the chalcone isomerase family.</text>
</comment>
<dbReference type="SUPFAM" id="SSF54626">
    <property type="entry name" value="Chalcone isomerase"/>
    <property type="match status" value="1"/>
</dbReference>
<accession>A0AB40BRL6</accession>
<proteinExistence type="inferred from homology"/>
<feature type="domain" description="Chalcone isomerase" evidence="3">
    <location>
        <begin position="133"/>
        <end position="304"/>
    </location>
</feature>
<dbReference type="PANTHER" id="PTHR47589:SF5">
    <property type="entry name" value="CHALCONE ISOMERASE DOMAIN-CONTAINING PROTEIN"/>
    <property type="match status" value="1"/>
</dbReference>
<evidence type="ECO:0000259" key="3">
    <source>
        <dbReference type="Pfam" id="PF16035"/>
    </source>
</evidence>
<dbReference type="GeneID" id="120266551"/>
<dbReference type="GO" id="GO:0009570">
    <property type="term" value="C:chloroplast stroma"/>
    <property type="evidence" value="ECO:0007669"/>
    <property type="project" value="TreeGrafter"/>
</dbReference>
<name>A0AB40BRL6_DIOCR</name>
<dbReference type="GO" id="GO:0006631">
    <property type="term" value="P:fatty acid metabolic process"/>
    <property type="evidence" value="ECO:0007669"/>
    <property type="project" value="TreeGrafter"/>
</dbReference>
<dbReference type="GO" id="GO:0005504">
    <property type="term" value="F:fatty acid binding"/>
    <property type="evidence" value="ECO:0007669"/>
    <property type="project" value="TreeGrafter"/>
</dbReference>
<dbReference type="InterPro" id="IPR016089">
    <property type="entry name" value="Chalcone_isomerase_bundle_sf"/>
</dbReference>
<dbReference type="Gene3D" id="3.50.70.10">
    <property type="match status" value="1"/>
</dbReference>
<dbReference type="PANTHER" id="PTHR47589">
    <property type="entry name" value="FATTY-ACID-BINDING PROTEIN 1"/>
    <property type="match status" value="1"/>
</dbReference>
<evidence type="ECO:0000313" key="4">
    <source>
        <dbReference type="Proteomes" id="UP001515500"/>
    </source>
</evidence>
<dbReference type="GO" id="GO:0016872">
    <property type="term" value="F:intramolecular lyase activity"/>
    <property type="evidence" value="ECO:0007669"/>
    <property type="project" value="InterPro"/>
</dbReference>
<protein>
    <recommendedName>
        <fullName evidence="2">Chalcone--flavanone isomerase</fullName>
    </recommendedName>
</protein>
<dbReference type="Pfam" id="PF16035">
    <property type="entry name" value="Chalcone_2"/>
    <property type="match status" value="1"/>
</dbReference>
<dbReference type="InterPro" id="IPR036298">
    <property type="entry name" value="Chalcone_isomerase_sf"/>
</dbReference>
<evidence type="ECO:0000313" key="5">
    <source>
        <dbReference type="RefSeq" id="XP_039130125.1"/>
    </source>
</evidence>
<dbReference type="Proteomes" id="UP001515500">
    <property type="component" value="Chromosome 8"/>
</dbReference>
<keyword evidence="4" id="KW-1185">Reference proteome</keyword>
<gene>
    <name evidence="5" type="primary">LOC120266551</name>
</gene>
<sequence>MVLRAFSLKTRGLNFDLERKPKFRSFLAMVSLRFPFSFSGSPNPLPNPNRSPRSSRRFSPAIAFAAAAAFGVGMSFAVGRKLSTNQTDGSAEKPSRSEAPVWASLSLTGAPAETAVEPRTGVAFPAVLDGSRRLLGVGLRRKNILGLKNIDVYAFGVYAEESDVQKLCEKYGSLSTSELKENQEFFADVLDQDLRMTVRLQIVYGRLSIRSVRSAFEESVGSRLQKFSGSKNEELLKRFTSLFKDEQKLPPGSTIDLSREEGYILRTKIDGKEMGSIQSKLLCRSVLDLYIGDDPFDKLAKENVDRGLVSLLQN</sequence>
<dbReference type="RefSeq" id="XP_039130125.1">
    <property type="nucleotide sequence ID" value="XM_039274191.1"/>
</dbReference>
<reference evidence="5" key="1">
    <citation type="submission" date="2025-08" db="UniProtKB">
        <authorList>
            <consortium name="RefSeq"/>
        </authorList>
    </citation>
    <scope>IDENTIFICATION</scope>
</reference>
<dbReference type="InterPro" id="IPR016088">
    <property type="entry name" value="Chalcone_isomerase_3-sand"/>
</dbReference>
<dbReference type="Gene3D" id="1.10.890.20">
    <property type="match status" value="1"/>
</dbReference>
<dbReference type="AlphaFoldDB" id="A0AB40BRL6"/>